<feature type="compositionally biased region" description="Basic and acidic residues" evidence="1">
    <location>
        <begin position="169"/>
        <end position="179"/>
    </location>
</feature>
<gene>
    <name evidence="2" type="ORF">MFFC18_16980</name>
</gene>
<dbReference type="EMBL" id="CP042912">
    <property type="protein sequence ID" value="QEG21838.1"/>
    <property type="molecule type" value="Genomic_DNA"/>
</dbReference>
<evidence type="ECO:0000313" key="3">
    <source>
        <dbReference type="Proteomes" id="UP000322214"/>
    </source>
</evidence>
<dbReference type="KEGG" id="mff:MFFC18_16980"/>
<dbReference type="AlphaFoldDB" id="A0A5B9P684"/>
<proteinExistence type="predicted"/>
<name>A0A5B9P684_9BACT</name>
<dbReference type="RefSeq" id="WP_075085510.1">
    <property type="nucleotide sequence ID" value="NZ_CP042912.1"/>
</dbReference>
<organism evidence="2 3">
    <name type="scientific">Mariniblastus fucicola</name>
    <dbReference type="NCBI Taxonomy" id="980251"/>
    <lineage>
        <taxon>Bacteria</taxon>
        <taxon>Pseudomonadati</taxon>
        <taxon>Planctomycetota</taxon>
        <taxon>Planctomycetia</taxon>
        <taxon>Pirellulales</taxon>
        <taxon>Pirellulaceae</taxon>
        <taxon>Mariniblastus</taxon>
    </lineage>
</organism>
<accession>A0A5B9P684</accession>
<feature type="region of interest" description="Disordered" evidence="1">
    <location>
        <begin position="122"/>
        <end position="179"/>
    </location>
</feature>
<dbReference type="Proteomes" id="UP000322214">
    <property type="component" value="Chromosome"/>
</dbReference>
<protein>
    <submittedName>
        <fullName evidence="2">Uncharacterized protein</fullName>
    </submittedName>
</protein>
<reference evidence="2 3" key="1">
    <citation type="submission" date="2019-08" db="EMBL/GenBank/DDBJ databases">
        <title>Deep-cultivation of Planctomycetes and their phenomic and genomic characterization uncovers novel biology.</title>
        <authorList>
            <person name="Wiegand S."/>
            <person name="Jogler M."/>
            <person name="Boedeker C."/>
            <person name="Pinto D."/>
            <person name="Vollmers J."/>
            <person name="Rivas-Marin E."/>
            <person name="Kohn T."/>
            <person name="Peeters S.H."/>
            <person name="Heuer A."/>
            <person name="Rast P."/>
            <person name="Oberbeckmann S."/>
            <person name="Bunk B."/>
            <person name="Jeske O."/>
            <person name="Meyerdierks A."/>
            <person name="Storesund J.E."/>
            <person name="Kallscheuer N."/>
            <person name="Luecker S."/>
            <person name="Lage O.M."/>
            <person name="Pohl T."/>
            <person name="Merkel B.J."/>
            <person name="Hornburger P."/>
            <person name="Mueller R.-W."/>
            <person name="Bruemmer F."/>
            <person name="Labrenz M."/>
            <person name="Spormann A.M."/>
            <person name="Op den Camp H."/>
            <person name="Overmann J."/>
            <person name="Amann R."/>
            <person name="Jetten M.S.M."/>
            <person name="Mascher T."/>
            <person name="Medema M.H."/>
            <person name="Devos D.P."/>
            <person name="Kaster A.-K."/>
            <person name="Ovreas L."/>
            <person name="Rohde M."/>
            <person name="Galperin M.Y."/>
            <person name="Jogler C."/>
        </authorList>
    </citation>
    <scope>NUCLEOTIDE SEQUENCE [LARGE SCALE GENOMIC DNA]</scope>
    <source>
        <strain evidence="2 3">FC18</strain>
    </source>
</reference>
<keyword evidence="3" id="KW-1185">Reference proteome</keyword>
<sequence>MSLKFGIYLVEQRIVTPEQFCGLVKIQQESTRSLASLSIAQNYMTMKQVSRVLDAVEQDEEKFIDYATQKGLLERSDANHLSKMQEQSGESIRSLAVECGLLTARQAEVLFNHFQRYGSRSIHMKRRPVSERASRPSPSVGTPKAPTKPQPIIQPKSTPSPKFKQHPIIKVEEAQKVQR</sequence>
<evidence type="ECO:0000256" key="1">
    <source>
        <dbReference type="SAM" id="MobiDB-lite"/>
    </source>
</evidence>
<evidence type="ECO:0000313" key="2">
    <source>
        <dbReference type="EMBL" id="QEG21838.1"/>
    </source>
</evidence>